<evidence type="ECO:0000256" key="4">
    <source>
        <dbReference type="ARBA" id="ARBA00022840"/>
    </source>
</evidence>
<dbReference type="FunFam" id="1.10.10.820:FF:000001">
    <property type="entry name" value="Myosin heavy chain"/>
    <property type="match status" value="1"/>
</dbReference>
<feature type="domain" description="TH1" evidence="13">
    <location>
        <begin position="751"/>
        <end position="944"/>
    </location>
</feature>
<dbReference type="GO" id="GO:0016459">
    <property type="term" value="C:myosin complex"/>
    <property type="evidence" value="ECO:0007669"/>
    <property type="project" value="UniProtKB-KW"/>
</dbReference>
<dbReference type="AlphaFoldDB" id="A0AAW2YYB5"/>
<dbReference type="CDD" id="cd01378">
    <property type="entry name" value="MYSc_Myo1"/>
    <property type="match status" value="1"/>
</dbReference>
<sequence length="1106" mass="125857">MFGFSDTHLQINFYFLFVNHRNLVIYVTMAYSAKKKQAGVDDMVLISKLKDEEVMENLKKRHATEVIYTYISNVLISVNPYKALPIFGPDQVQEYRGKFRHELPPHIYALAESAYKSLTSEGENQCVIISGESGAGKTEASKLIMQYVAAVSGKGEGVERVKRIILDSNPLLEAFGNAKTLRNNNSSRFGKYFEIQFDNKGDPVGGKITNYLLEKSRVIMQTQGERNFHIFYQLCAGADQSIRDEYGISQASDYHYLNQSGCYTVDNIDDASEYNDTIKAMDTIGINAHQRKEILKLVAGILWLGNISFVESGTGSEISDPRILDFASDLLGIQSQVLKDALLFRIITTGFGKTAEVFNVPQTPDQATHIRDGLAKTLYDRLFTWLVGRINDSMDSKNQDVKLLSVLDIYGFEIFDKNGFEQFCINYVNEKLQQIFIELTLKAEQEEYAQEGIQWEPIKYFNNQVVVDLIESSKPKPGIFAILDDTCATTHALESNVADNKLLTKLKESIDNDNFVGRNDDFIVKHYAGNVTYSVDGFTDKNKDQLYNTLIECMQSSTMPFVKQFFPENTREASGKKPTTAGFKIKQSSLELIAALKKCQPHYIRCMKPNESKSSKEFDVKRMLHQVKYLGLLENIRVRRAGYAYRQIYDKFLERFAILSRKTWPSPFVGESKQGCSVLLKDLNIDEKEWQMGKTKMFLRSPETLFDLEERKEKKFYNSAALVQRSFRNFKLKNYFLTMRAEASQLYQNKKERRRLSLNRVFSGDHVNYLNNAQLVEVMKQYEKPEGGLLFTDVLMVPVKKLLRGLKLVNVFGMVTSSHLYVVERVLVKKQFVMNLNHRIKITDITSVGMSCLCDNWLTICNKNENVDDLLLECENKTEFLAVLNDQYKALEKKPLQTCFDNKLTWRSNKKKKKVGQIEFVKDPKHKLALLTAAGNKYIVNVAEGLSPASQPRTIVRPERKRAANAGGGLNRSQSIKKTGAGLQSSLPMSPNIHNYQSPNEVVQPHQQKLKEQQLDVIQEKKESTVQVKSTANAPSRPPPLPRKTTDNRPKLRAAYGYDATAGDELTLKEGDLLYLIEKDPSGWWEGELIATGKRGLFPGNYVQEL</sequence>
<dbReference type="PANTHER" id="PTHR13140">
    <property type="entry name" value="MYOSIN"/>
    <property type="match status" value="1"/>
</dbReference>
<dbReference type="GO" id="GO:0005886">
    <property type="term" value="C:plasma membrane"/>
    <property type="evidence" value="ECO:0007669"/>
    <property type="project" value="TreeGrafter"/>
</dbReference>
<dbReference type="GO" id="GO:0051015">
    <property type="term" value="F:actin filament binding"/>
    <property type="evidence" value="ECO:0007669"/>
    <property type="project" value="TreeGrafter"/>
</dbReference>
<feature type="compositionally biased region" description="Polar residues" evidence="10">
    <location>
        <begin position="971"/>
        <end position="1007"/>
    </location>
</feature>
<accession>A0AAW2YYB5</accession>
<dbReference type="InterPro" id="IPR010926">
    <property type="entry name" value="Myosin_TH1"/>
</dbReference>
<dbReference type="InterPro" id="IPR036072">
    <property type="entry name" value="MYSc_Myo1"/>
</dbReference>
<dbReference type="EMBL" id="JAOPGA020000741">
    <property type="protein sequence ID" value="KAL0481267.1"/>
    <property type="molecule type" value="Genomic_DNA"/>
</dbReference>
<comment type="similarity">
    <text evidence="1 9">Belongs to the TRAFAC class myosin-kinesin ATPase superfamily. Myosin family.</text>
</comment>
<keyword evidence="4 9" id="KW-0067">ATP-binding</keyword>
<evidence type="ECO:0000256" key="5">
    <source>
        <dbReference type="ARBA" id="ARBA00023123"/>
    </source>
</evidence>
<dbReference type="SUPFAM" id="SSF50044">
    <property type="entry name" value="SH3-domain"/>
    <property type="match status" value="1"/>
</dbReference>
<dbReference type="Pfam" id="PF00018">
    <property type="entry name" value="SH3_1"/>
    <property type="match status" value="1"/>
</dbReference>
<feature type="compositionally biased region" description="Polar residues" evidence="10">
    <location>
        <begin position="1025"/>
        <end position="1034"/>
    </location>
</feature>
<gene>
    <name evidence="14" type="ORF">AKO1_012791</name>
</gene>
<keyword evidence="2 8" id="KW-0728">SH3 domain</keyword>
<reference evidence="14 15" key="1">
    <citation type="submission" date="2024-03" db="EMBL/GenBank/DDBJ databases">
        <title>The Acrasis kona genome and developmental transcriptomes reveal deep origins of eukaryotic multicellular pathways.</title>
        <authorList>
            <person name="Sheikh S."/>
            <person name="Fu C.-J."/>
            <person name="Brown M.W."/>
            <person name="Baldauf S.L."/>
        </authorList>
    </citation>
    <scope>NUCLEOTIDE SEQUENCE [LARGE SCALE GENOMIC DNA]</scope>
    <source>
        <strain evidence="14 15">ATCC MYA-3509</strain>
    </source>
</reference>
<dbReference type="PROSITE" id="PS51757">
    <property type="entry name" value="TH1"/>
    <property type="match status" value="1"/>
</dbReference>
<evidence type="ECO:0000259" key="12">
    <source>
        <dbReference type="PROSITE" id="PS51456"/>
    </source>
</evidence>
<keyword evidence="3 9" id="KW-0547">Nucleotide-binding</keyword>
<dbReference type="FunFam" id="2.30.30.40:FF:000072">
    <property type="entry name" value="Unconventional Myosin IB"/>
    <property type="match status" value="1"/>
</dbReference>
<dbReference type="GO" id="GO:0005524">
    <property type="term" value="F:ATP binding"/>
    <property type="evidence" value="ECO:0007669"/>
    <property type="project" value="UniProtKB-UniRule"/>
</dbReference>
<dbReference type="Gene3D" id="2.30.30.40">
    <property type="entry name" value="SH3 Domains"/>
    <property type="match status" value="1"/>
</dbReference>
<dbReference type="Gene3D" id="1.10.10.820">
    <property type="match status" value="1"/>
</dbReference>
<evidence type="ECO:0000256" key="6">
    <source>
        <dbReference type="ARBA" id="ARBA00023175"/>
    </source>
</evidence>
<dbReference type="PRINTS" id="PR00452">
    <property type="entry name" value="SH3DOMAIN"/>
</dbReference>
<dbReference type="InterPro" id="IPR036961">
    <property type="entry name" value="Kinesin_motor_dom_sf"/>
</dbReference>
<dbReference type="SMART" id="SM00242">
    <property type="entry name" value="MYSc"/>
    <property type="match status" value="1"/>
</dbReference>
<evidence type="ECO:0000256" key="3">
    <source>
        <dbReference type="ARBA" id="ARBA00022741"/>
    </source>
</evidence>
<dbReference type="Gene3D" id="1.20.58.530">
    <property type="match status" value="1"/>
</dbReference>
<dbReference type="FunFam" id="3.40.850.10:FF:000101">
    <property type="entry name" value="Slow myosin heavy chain 2"/>
    <property type="match status" value="1"/>
</dbReference>
<dbReference type="GO" id="GO:0000146">
    <property type="term" value="F:microfilament motor activity"/>
    <property type="evidence" value="ECO:0007669"/>
    <property type="project" value="TreeGrafter"/>
</dbReference>
<dbReference type="Gene3D" id="1.20.5.4820">
    <property type="match status" value="1"/>
</dbReference>
<evidence type="ECO:0000256" key="8">
    <source>
        <dbReference type="PROSITE-ProRule" id="PRU00192"/>
    </source>
</evidence>
<dbReference type="SUPFAM" id="SSF52540">
    <property type="entry name" value="P-loop containing nucleoside triphosphate hydrolases"/>
    <property type="match status" value="1"/>
</dbReference>
<dbReference type="PROSITE" id="PS51456">
    <property type="entry name" value="MYOSIN_MOTOR"/>
    <property type="match status" value="1"/>
</dbReference>
<name>A0AAW2YYB5_9EUKA</name>
<feature type="domain" description="SH3" evidence="11">
    <location>
        <begin position="1047"/>
        <end position="1106"/>
    </location>
</feature>
<dbReference type="Gene3D" id="1.20.120.720">
    <property type="entry name" value="Myosin VI head, motor domain, U50 subdomain"/>
    <property type="match status" value="1"/>
</dbReference>
<evidence type="ECO:0000313" key="15">
    <source>
        <dbReference type="Proteomes" id="UP001431209"/>
    </source>
</evidence>
<dbReference type="InterPro" id="IPR027417">
    <property type="entry name" value="P-loop_NTPase"/>
</dbReference>
<keyword evidence="6 9" id="KW-0505">Motor protein</keyword>
<keyword evidence="7 9" id="KW-0009">Actin-binding</keyword>
<evidence type="ECO:0000259" key="13">
    <source>
        <dbReference type="PROSITE" id="PS51757"/>
    </source>
</evidence>
<feature type="region of interest" description="Actin-binding" evidence="9">
    <location>
        <begin position="589"/>
        <end position="611"/>
    </location>
</feature>
<feature type="region of interest" description="Disordered" evidence="10">
    <location>
        <begin position="1022"/>
        <end position="1049"/>
    </location>
</feature>
<protein>
    <submittedName>
        <fullName evidence="14">Myosin heavy chain</fullName>
    </submittedName>
</protein>
<feature type="region of interest" description="Disordered" evidence="10">
    <location>
        <begin position="962"/>
        <end position="1010"/>
    </location>
</feature>
<dbReference type="InterPro" id="IPR001609">
    <property type="entry name" value="Myosin_head_motor_dom-like"/>
</dbReference>
<evidence type="ECO:0000256" key="1">
    <source>
        <dbReference type="ARBA" id="ARBA00008314"/>
    </source>
</evidence>
<dbReference type="PRINTS" id="PR00193">
    <property type="entry name" value="MYOSINHEAVY"/>
</dbReference>
<proteinExistence type="inferred from homology"/>
<dbReference type="FunFam" id="1.20.58.530:FF:000007">
    <property type="entry name" value="Myosin IE"/>
    <property type="match status" value="1"/>
</dbReference>
<evidence type="ECO:0000313" key="14">
    <source>
        <dbReference type="EMBL" id="KAL0481267.1"/>
    </source>
</evidence>
<dbReference type="Proteomes" id="UP001431209">
    <property type="component" value="Unassembled WGS sequence"/>
</dbReference>
<evidence type="ECO:0000256" key="7">
    <source>
        <dbReference type="ARBA" id="ARBA00023203"/>
    </source>
</evidence>
<dbReference type="InterPro" id="IPR036028">
    <property type="entry name" value="SH3-like_dom_sf"/>
</dbReference>
<evidence type="ECO:0000256" key="2">
    <source>
        <dbReference type="ARBA" id="ARBA00022443"/>
    </source>
</evidence>
<feature type="domain" description="Myosin motor" evidence="12">
    <location>
        <begin position="38"/>
        <end position="713"/>
    </location>
</feature>
<dbReference type="GO" id="GO:0007015">
    <property type="term" value="P:actin filament organization"/>
    <property type="evidence" value="ECO:0007669"/>
    <property type="project" value="TreeGrafter"/>
</dbReference>
<dbReference type="SMART" id="SM00326">
    <property type="entry name" value="SH3"/>
    <property type="match status" value="1"/>
</dbReference>
<comment type="caution">
    <text evidence="14">The sequence shown here is derived from an EMBL/GenBank/DDBJ whole genome shotgun (WGS) entry which is preliminary data.</text>
</comment>
<keyword evidence="5 9" id="KW-0518">Myosin</keyword>
<dbReference type="PANTHER" id="PTHR13140:SF729">
    <property type="entry name" value="UNCONVENTIONAL MYOSIN-IE"/>
    <property type="match status" value="1"/>
</dbReference>
<dbReference type="GO" id="GO:0005737">
    <property type="term" value="C:cytoplasm"/>
    <property type="evidence" value="ECO:0007669"/>
    <property type="project" value="TreeGrafter"/>
</dbReference>
<dbReference type="InterPro" id="IPR001452">
    <property type="entry name" value="SH3_domain"/>
</dbReference>
<organism evidence="14 15">
    <name type="scientific">Acrasis kona</name>
    <dbReference type="NCBI Taxonomy" id="1008807"/>
    <lineage>
        <taxon>Eukaryota</taxon>
        <taxon>Discoba</taxon>
        <taxon>Heterolobosea</taxon>
        <taxon>Tetramitia</taxon>
        <taxon>Eutetramitia</taxon>
        <taxon>Acrasidae</taxon>
        <taxon>Acrasis</taxon>
    </lineage>
</organism>
<dbReference type="PROSITE" id="PS50002">
    <property type="entry name" value="SH3"/>
    <property type="match status" value="1"/>
</dbReference>
<dbReference type="Pfam" id="PF06017">
    <property type="entry name" value="Myosin_TH1"/>
    <property type="match status" value="1"/>
</dbReference>
<keyword evidence="15" id="KW-1185">Reference proteome</keyword>
<evidence type="ECO:0000256" key="9">
    <source>
        <dbReference type="PROSITE-ProRule" id="PRU00782"/>
    </source>
</evidence>
<dbReference type="Pfam" id="PF00063">
    <property type="entry name" value="Myosin_head"/>
    <property type="match status" value="1"/>
</dbReference>
<dbReference type="GO" id="GO:0006897">
    <property type="term" value="P:endocytosis"/>
    <property type="evidence" value="ECO:0007669"/>
    <property type="project" value="TreeGrafter"/>
</dbReference>
<dbReference type="Gene3D" id="3.40.850.10">
    <property type="entry name" value="Kinesin motor domain"/>
    <property type="match status" value="1"/>
</dbReference>
<feature type="binding site" evidence="9">
    <location>
        <begin position="131"/>
        <end position="138"/>
    </location>
    <ligand>
        <name>ATP</name>
        <dbReference type="ChEBI" id="CHEBI:30616"/>
    </ligand>
</feature>
<evidence type="ECO:0000259" key="11">
    <source>
        <dbReference type="PROSITE" id="PS50002"/>
    </source>
</evidence>
<evidence type="ECO:0000256" key="10">
    <source>
        <dbReference type="SAM" id="MobiDB-lite"/>
    </source>
</evidence>